<protein>
    <recommendedName>
        <fullName evidence="3">SnoaL-like domain-containing protein</fullName>
    </recommendedName>
</protein>
<accession>A0A395T881</accession>
<name>A0A395T881_9HYPO</name>
<evidence type="ECO:0008006" key="3">
    <source>
        <dbReference type="Google" id="ProtNLM"/>
    </source>
</evidence>
<dbReference type="OrthoDB" id="3758478at2759"/>
<organism evidence="1 2">
    <name type="scientific">Fusarium longipes</name>
    <dbReference type="NCBI Taxonomy" id="694270"/>
    <lineage>
        <taxon>Eukaryota</taxon>
        <taxon>Fungi</taxon>
        <taxon>Dikarya</taxon>
        <taxon>Ascomycota</taxon>
        <taxon>Pezizomycotina</taxon>
        <taxon>Sordariomycetes</taxon>
        <taxon>Hypocreomycetidae</taxon>
        <taxon>Hypocreales</taxon>
        <taxon>Nectriaceae</taxon>
        <taxon>Fusarium</taxon>
    </lineage>
</organism>
<evidence type="ECO:0000313" key="2">
    <source>
        <dbReference type="Proteomes" id="UP000266234"/>
    </source>
</evidence>
<keyword evidence="2" id="KW-1185">Reference proteome</keyword>
<proteinExistence type="predicted"/>
<sequence>MSSSKDVRTAIEQTTRQFLAAYQDAGEAKDPSIINRDVTDDCKRYFLPAGIMTLFGTSPGTAIDNAAYEAAMAKDMTKGSVTRTDIANLAIDTETRKAAATTMTDMKFHDGEVLVMEHSWVLEFNEDGSKVSKVVEFCDIDGVRRLVEQVYSEEEMKNGLLAEP</sequence>
<dbReference type="SUPFAM" id="SSF54427">
    <property type="entry name" value="NTF2-like"/>
    <property type="match status" value="1"/>
</dbReference>
<dbReference type="InterPro" id="IPR032710">
    <property type="entry name" value="NTF2-like_dom_sf"/>
</dbReference>
<dbReference type="EMBL" id="PXOG01000025">
    <property type="protein sequence ID" value="RGP80707.1"/>
    <property type="molecule type" value="Genomic_DNA"/>
</dbReference>
<evidence type="ECO:0000313" key="1">
    <source>
        <dbReference type="EMBL" id="RGP80707.1"/>
    </source>
</evidence>
<reference evidence="1 2" key="1">
    <citation type="journal article" date="2018" name="PLoS Pathog.">
        <title>Evolution of structural diversity of trichothecenes, a family of toxins produced by plant pathogenic and entomopathogenic fungi.</title>
        <authorList>
            <person name="Proctor R.H."/>
            <person name="McCormick S.P."/>
            <person name="Kim H.S."/>
            <person name="Cardoza R.E."/>
            <person name="Stanley A.M."/>
            <person name="Lindo L."/>
            <person name="Kelly A."/>
            <person name="Brown D.W."/>
            <person name="Lee T."/>
            <person name="Vaughan M.M."/>
            <person name="Alexander N.J."/>
            <person name="Busman M."/>
            <person name="Gutierrez S."/>
        </authorList>
    </citation>
    <scope>NUCLEOTIDE SEQUENCE [LARGE SCALE GENOMIC DNA]</scope>
    <source>
        <strain evidence="1 2">NRRL 20695</strain>
    </source>
</reference>
<dbReference type="AlphaFoldDB" id="A0A395T881"/>
<dbReference type="Proteomes" id="UP000266234">
    <property type="component" value="Unassembled WGS sequence"/>
</dbReference>
<comment type="caution">
    <text evidence="1">The sequence shown here is derived from an EMBL/GenBank/DDBJ whole genome shotgun (WGS) entry which is preliminary data.</text>
</comment>
<gene>
    <name evidence="1" type="ORF">FLONG3_1182</name>
</gene>